<proteinExistence type="predicted"/>
<dbReference type="Proteomes" id="UP000054359">
    <property type="component" value="Unassembled WGS sequence"/>
</dbReference>
<feature type="non-terminal residue" evidence="1">
    <location>
        <position position="65"/>
    </location>
</feature>
<evidence type="ECO:0000313" key="1">
    <source>
        <dbReference type="EMBL" id="KFM72643.1"/>
    </source>
</evidence>
<reference evidence="1 2" key="1">
    <citation type="submission" date="2013-11" db="EMBL/GenBank/DDBJ databases">
        <title>Genome sequencing of Stegodyphus mimosarum.</title>
        <authorList>
            <person name="Bechsgaard J."/>
        </authorList>
    </citation>
    <scope>NUCLEOTIDE SEQUENCE [LARGE SCALE GENOMIC DNA]</scope>
</reference>
<gene>
    <name evidence="1" type="ORF">X975_13841</name>
</gene>
<dbReference type="AlphaFoldDB" id="A0A087U5K4"/>
<organism evidence="1 2">
    <name type="scientific">Stegodyphus mimosarum</name>
    <name type="common">African social velvet spider</name>
    <dbReference type="NCBI Taxonomy" id="407821"/>
    <lineage>
        <taxon>Eukaryota</taxon>
        <taxon>Metazoa</taxon>
        <taxon>Ecdysozoa</taxon>
        <taxon>Arthropoda</taxon>
        <taxon>Chelicerata</taxon>
        <taxon>Arachnida</taxon>
        <taxon>Araneae</taxon>
        <taxon>Araneomorphae</taxon>
        <taxon>Entelegynae</taxon>
        <taxon>Eresoidea</taxon>
        <taxon>Eresidae</taxon>
        <taxon>Stegodyphus</taxon>
    </lineage>
</organism>
<keyword evidence="2" id="KW-1185">Reference proteome</keyword>
<dbReference type="EMBL" id="KK118290">
    <property type="protein sequence ID" value="KFM72643.1"/>
    <property type="molecule type" value="Genomic_DNA"/>
</dbReference>
<accession>A0A087U5K4</accession>
<protein>
    <submittedName>
        <fullName evidence="1">Uncharacterized protein</fullName>
    </submittedName>
</protein>
<sequence>MAPVMPRVIRKPLLSVQCDWDEALSEKDGTVWVSCKEFGKDGKHGKLIVVDNAGDGAFALQASEG</sequence>
<name>A0A087U5K4_STEMI</name>
<evidence type="ECO:0000313" key="2">
    <source>
        <dbReference type="Proteomes" id="UP000054359"/>
    </source>
</evidence>